<reference evidence="9" key="1">
    <citation type="submission" date="2014-11" db="EMBL/GenBank/DDBJ databases">
        <authorList>
            <person name="Hornung B.V."/>
        </authorList>
    </citation>
    <scope>NUCLEOTIDE SEQUENCE</scope>
    <source>
        <strain evidence="9">INE</strain>
    </source>
</reference>
<feature type="domain" description="Sigma-54 factor interaction" evidence="6">
    <location>
        <begin position="280"/>
        <end position="510"/>
    </location>
</feature>
<evidence type="ECO:0000259" key="6">
    <source>
        <dbReference type="PROSITE" id="PS50045"/>
    </source>
</evidence>
<dbReference type="InterPro" id="IPR009057">
    <property type="entry name" value="Homeodomain-like_sf"/>
</dbReference>
<dbReference type="SUPFAM" id="SSF52540">
    <property type="entry name" value="P-loop containing nucleoside triphosphate hydrolases"/>
    <property type="match status" value="1"/>
</dbReference>
<dbReference type="Gene3D" id="1.10.8.60">
    <property type="match status" value="1"/>
</dbReference>
<dbReference type="GO" id="GO:0005524">
    <property type="term" value="F:ATP binding"/>
    <property type="evidence" value="ECO:0007669"/>
    <property type="project" value="UniProtKB-KW"/>
</dbReference>
<dbReference type="Gene3D" id="3.30.450.40">
    <property type="match status" value="1"/>
</dbReference>
<evidence type="ECO:0000256" key="1">
    <source>
        <dbReference type="ARBA" id="ARBA00022741"/>
    </source>
</evidence>
<dbReference type="Pfam" id="PF25601">
    <property type="entry name" value="AAA_lid_14"/>
    <property type="match status" value="1"/>
</dbReference>
<dbReference type="AlphaFoldDB" id="A0A8S0X4S5"/>
<dbReference type="FunFam" id="3.40.50.300:FF:000006">
    <property type="entry name" value="DNA-binding transcriptional regulator NtrC"/>
    <property type="match status" value="1"/>
</dbReference>
<keyword evidence="3" id="KW-0805">Transcription regulation</keyword>
<dbReference type="InterPro" id="IPR025943">
    <property type="entry name" value="Sigma_54_int_dom_ATP-bd_2"/>
</dbReference>
<dbReference type="SMART" id="SM00382">
    <property type="entry name" value="AAA"/>
    <property type="match status" value="1"/>
</dbReference>
<dbReference type="InterPro" id="IPR002197">
    <property type="entry name" value="HTH_Fis"/>
</dbReference>
<dbReference type="Pfam" id="PF02954">
    <property type="entry name" value="HTH_8"/>
    <property type="match status" value="1"/>
</dbReference>
<evidence type="ECO:0000256" key="5">
    <source>
        <dbReference type="ARBA" id="ARBA00023163"/>
    </source>
</evidence>
<dbReference type="InterPro" id="IPR027417">
    <property type="entry name" value="P-loop_NTPase"/>
</dbReference>
<keyword evidence="1" id="KW-0547">Nucleotide-binding</keyword>
<dbReference type="GO" id="GO:0006355">
    <property type="term" value="P:regulation of DNA-templated transcription"/>
    <property type="evidence" value="ECO:0007669"/>
    <property type="project" value="InterPro"/>
</dbReference>
<dbReference type="InterPro" id="IPR025944">
    <property type="entry name" value="Sigma_54_int_dom_CS"/>
</dbReference>
<evidence type="ECO:0000256" key="2">
    <source>
        <dbReference type="ARBA" id="ARBA00022840"/>
    </source>
</evidence>
<dbReference type="InterPro" id="IPR013656">
    <property type="entry name" value="PAS_4"/>
</dbReference>
<feature type="domain" description="PAS" evidence="7">
    <location>
        <begin position="153"/>
        <end position="206"/>
    </location>
</feature>
<dbReference type="PROSITE" id="PS50112">
    <property type="entry name" value="PAS"/>
    <property type="match status" value="1"/>
</dbReference>
<proteinExistence type="predicted"/>
<dbReference type="InterPro" id="IPR035965">
    <property type="entry name" value="PAS-like_dom_sf"/>
</dbReference>
<organism evidence="8">
    <name type="scientific">Acididesulfobacillus acetoxydans</name>
    <dbReference type="NCBI Taxonomy" id="1561005"/>
    <lineage>
        <taxon>Bacteria</taxon>
        <taxon>Bacillati</taxon>
        <taxon>Bacillota</taxon>
        <taxon>Clostridia</taxon>
        <taxon>Eubacteriales</taxon>
        <taxon>Peptococcaceae</taxon>
        <taxon>Acididesulfobacillus</taxon>
    </lineage>
</organism>
<dbReference type="InterPro" id="IPR058031">
    <property type="entry name" value="AAA_lid_NorR"/>
</dbReference>
<keyword evidence="10" id="KW-1185">Reference proteome</keyword>
<dbReference type="EMBL" id="LR746496">
    <property type="protein sequence ID" value="CAA7601050.1"/>
    <property type="molecule type" value="Genomic_DNA"/>
</dbReference>
<keyword evidence="4" id="KW-0238">DNA-binding</keyword>
<dbReference type="RefSeq" id="WP_240984625.1">
    <property type="nucleotide sequence ID" value="NZ_CDGJ01000036.1"/>
</dbReference>
<dbReference type="PROSITE" id="PS00688">
    <property type="entry name" value="SIGMA54_INTERACT_3"/>
    <property type="match status" value="1"/>
</dbReference>
<evidence type="ECO:0000256" key="3">
    <source>
        <dbReference type="ARBA" id="ARBA00023015"/>
    </source>
</evidence>
<dbReference type="Proteomes" id="UP000836597">
    <property type="component" value="Chromosome"/>
</dbReference>
<dbReference type="PANTHER" id="PTHR32071:SF57">
    <property type="entry name" value="C4-DICARBOXYLATE TRANSPORT TRANSCRIPTIONAL REGULATORY PROTEIN DCTD"/>
    <property type="match status" value="1"/>
</dbReference>
<dbReference type="CDD" id="cd00130">
    <property type="entry name" value="PAS"/>
    <property type="match status" value="1"/>
</dbReference>
<dbReference type="GO" id="GO:0043565">
    <property type="term" value="F:sequence-specific DNA binding"/>
    <property type="evidence" value="ECO:0007669"/>
    <property type="project" value="InterPro"/>
</dbReference>
<dbReference type="PROSITE" id="PS00675">
    <property type="entry name" value="SIGMA54_INTERACT_1"/>
    <property type="match status" value="1"/>
</dbReference>
<dbReference type="InterPro" id="IPR003593">
    <property type="entry name" value="AAA+_ATPase"/>
</dbReference>
<dbReference type="PROSITE" id="PS00676">
    <property type="entry name" value="SIGMA54_INTERACT_2"/>
    <property type="match status" value="1"/>
</dbReference>
<dbReference type="Gene3D" id="3.30.450.20">
    <property type="entry name" value="PAS domain"/>
    <property type="match status" value="1"/>
</dbReference>
<dbReference type="SMART" id="SM00091">
    <property type="entry name" value="PAS"/>
    <property type="match status" value="1"/>
</dbReference>
<dbReference type="SUPFAM" id="SSF46689">
    <property type="entry name" value="Homeodomain-like"/>
    <property type="match status" value="1"/>
</dbReference>
<protein>
    <submittedName>
        <fullName evidence="8">RNA polymerase sigma factor 54 interaction domain protein</fullName>
    </submittedName>
    <submittedName>
        <fullName evidence="9">Signal-transduction and transcriptional-control protein</fullName>
    </submittedName>
</protein>
<accession>A0A8S0X4S5</accession>
<dbReference type="InterPro" id="IPR025662">
    <property type="entry name" value="Sigma_54_int_dom_ATP-bd_1"/>
</dbReference>
<dbReference type="InterPro" id="IPR029016">
    <property type="entry name" value="GAF-like_dom_sf"/>
</dbReference>
<dbReference type="EMBL" id="CDGJ01000036">
    <property type="protein sequence ID" value="CEJ06924.1"/>
    <property type="molecule type" value="Genomic_DNA"/>
</dbReference>
<dbReference type="Pfam" id="PF08448">
    <property type="entry name" value="PAS_4"/>
    <property type="match status" value="1"/>
</dbReference>
<dbReference type="PANTHER" id="PTHR32071">
    <property type="entry name" value="TRANSCRIPTIONAL REGULATORY PROTEIN"/>
    <property type="match status" value="1"/>
</dbReference>
<name>A0A8S0X4S5_9FIRM</name>
<dbReference type="Proteomes" id="UP001071230">
    <property type="component" value="Unassembled WGS sequence"/>
</dbReference>
<dbReference type="InterPro" id="IPR002078">
    <property type="entry name" value="Sigma_54_int"/>
</dbReference>
<keyword evidence="2" id="KW-0067">ATP-binding</keyword>
<evidence type="ECO:0000313" key="9">
    <source>
        <dbReference type="EMBL" id="CEJ06924.1"/>
    </source>
</evidence>
<dbReference type="InterPro" id="IPR000014">
    <property type="entry name" value="PAS"/>
</dbReference>
<dbReference type="CDD" id="cd00009">
    <property type="entry name" value="AAA"/>
    <property type="match status" value="1"/>
</dbReference>
<evidence type="ECO:0000313" key="8">
    <source>
        <dbReference type="EMBL" id="CAA7601050.1"/>
    </source>
</evidence>
<evidence type="ECO:0000259" key="7">
    <source>
        <dbReference type="PROSITE" id="PS50112"/>
    </source>
</evidence>
<keyword evidence="5" id="KW-0804">Transcription</keyword>
<dbReference type="Gene3D" id="1.10.10.60">
    <property type="entry name" value="Homeodomain-like"/>
    <property type="match status" value="1"/>
</dbReference>
<dbReference type="Pfam" id="PF00158">
    <property type="entry name" value="Sigma54_activat"/>
    <property type="match status" value="1"/>
</dbReference>
<evidence type="ECO:0000256" key="4">
    <source>
        <dbReference type="ARBA" id="ARBA00023125"/>
    </source>
</evidence>
<evidence type="ECO:0000313" key="10">
    <source>
        <dbReference type="Proteomes" id="UP001071230"/>
    </source>
</evidence>
<dbReference type="KEGG" id="aacx:DEACI_1703"/>
<dbReference type="SUPFAM" id="SSF55785">
    <property type="entry name" value="PYP-like sensor domain (PAS domain)"/>
    <property type="match status" value="1"/>
</dbReference>
<reference evidence="8" key="2">
    <citation type="submission" date="2020-01" db="EMBL/GenBank/DDBJ databases">
        <authorList>
            <person name="Hornung B."/>
        </authorList>
    </citation>
    <scope>NUCLEOTIDE SEQUENCE</scope>
    <source>
        <strain evidence="8">PacBioINE</strain>
    </source>
</reference>
<gene>
    <name evidence="9" type="ORF">DEACI_1378</name>
    <name evidence="8" type="ORF">DEACI_1703</name>
</gene>
<sequence>MVKLLSIQPFVQGVAEAIATALKLEVEIVDRELLRVAGTGRLRSQVGVKQKRGFVNRFVLKSGQLFLISDPGEHLICTACELKGNCFYTAGVFCPIVVDGTSIGLISLVSFSADQRTRLLTNFNDLEGFLMKMAELLAGKSKEEEIVRSLLITSNQMQTIVSSIQDGIVAVDQTGVVRNCNPAALRVLKTTAESVVGRRVQEILPEFLVCRVLKYNEEFVEQIVVHPWGKRRLRLLSSAFPVLVKGKLVGAVESFRPVADLQRVASRISEGEVRMGFSDILGESIQLKQLKEKAHKVAVGESTVLIEGESGTGKELFAQAIHTASSRAGRAFVAINCCAIPDNLLESELFGYEEGAFTGAKHGGKPGKFELANGGSIFLDEIGEMPLYLQGKLLRVLQERKLERVGGVRSIDLDVRVIAATNKDLSEMVAEGEFREDLYYRLQVIPLQLPPLRERKEDIPLLLEYFLARFNRLLGKEFKGFAPDSLALLRGYSWPGNIRELQNSVEYACNMETAAFITAESLPLKIRQFPRRVDSSLSVGMRLRQKMKEVEHQVLAEALEYFGSSAQGKEKIAEVLGISRATIYRKLKEHKLG</sequence>
<dbReference type="PROSITE" id="PS50045">
    <property type="entry name" value="SIGMA54_INTERACT_4"/>
    <property type="match status" value="1"/>
</dbReference>
<dbReference type="Gene3D" id="3.40.50.300">
    <property type="entry name" value="P-loop containing nucleotide triphosphate hydrolases"/>
    <property type="match status" value="1"/>
</dbReference>